<dbReference type="EMBL" id="JAJUBC010000029">
    <property type="protein sequence ID" value="MDD1795425.1"/>
    <property type="molecule type" value="Genomic_DNA"/>
</dbReference>
<comment type="caution">
    <text evidence="2">The sequence shown here is derived from an EMBL/GenBank/DDBJ whole genome shotgun (WGS) entry which is preliminary data.</text>
</comment>
<dbReference type="CDD" id="cd04301">
    <property type="entry name" value="NAT_SF"/>
    <property type="match status" value="1"/>
</dbReference>
<dbReference type="Gene3D" id="3.40.630.30">
    <property type="match status" value="1"/>
</dbReference>
<dbReference type="SUPFAM" id="SSF55729">
    <property type="entry name" value="Acyl-CoA N-acyltransferases (Nat)"/>
    <property type="match status" value="1"/>
</dbReference>
<sequence length="158" mass="17558">MKPDLSGNRVDLRTIQTSDADDLFEIYGNAQTMEFASDPVFSSQGMILQLLESVVRLEKSGESLEWAVVERASNKVIGTCGLHSFSEADHSCEVGCLLNSEYWQQGYMSEALLLLFAYAKSFGIRKLNADIDGDNFRSQALFKKLGFDVKGARLECVL</sequence>
<dbReference type="PANTHER" id="PTHR43792">
    <property type="entry name" value="GNAT FAMILY, PUTATIVE (AFU_ORTHOLOGUE AFUA_3G00765)-RELATED-RELATED"/>
    <property type="match status" value="1"/>
</dbReference>
<organism evidence="2 3">
    <name type="scientific">Enterovibrio gelatinilyticus</name>
    <dbReference type="NCBI Taxonomy" id="2899819"/>
    <lineage>
        <taxon>Bacteria</taxon>
        <taxon>Pseudomonadati</taxon>
        <taxon>Pseudomonadota</taxon>
        <taxon>Gammaproteobacteria</taxon>
        <taxon>Vibrionales</taxon>
        <taxon>Vibrionaceae</taxon>
        <taxon>Enterovibrio</taxon>
    </lineage>
</organism>
<evidence type="ECO:0000259" key="1">
    <source>
        <dbReference type="PROSITE" id="PS51186"/>
    </source>
</evidence>
<gene>
    <name evidence="2" type="ORF">LRP50_20035</name>
</gene>
<dbReference type="Proteomes" id="UP001149400">
    <property type="component" value="Unassembled WGS sequence"/>
</dbReference>
<dbReference type="InterPro" id="IPR051531">
    <property type="entry name" value="N-acetyltransferase"/>
</dbReference>
<evidence type="ECO:0000313" key="2">
    <source>
        <dbReference type="EMBL" id="MDD1795425.1"/>
    </source>
</evidence>
<dbReference type="RefSeq" id="WP_274166220.1">
    <property type="nucleotide sequence ID" value="NZ_JAJUBC010000029.1"/>
</dbReference>
<dbReference type="PROSITE" id="PS51186">
    <property type="entry name" value="GNAT"/>
    <property type="match status" value="1"/>
</dbReference>
<name>A0ABT5R568_9GAMM</name>
<keyword evidence="3" id="KW-1185">Reference proteome</keyword>
<reference evidence="2" key="1">
    <citation type="submission" date="2021-12" db="EMBL/GenBank/DDBJ databases">
        <title>Enterovibrio ZSDZ35 sp. nov. and Enterovibrio ZSDZ42 sp. nov., isolated from coastal seawater in Qingdao.</title>
        <authorList>
            <person name="Zhang P."/>
        </authorList>
    </citation>
    <scope>NUCLEOTIDE SEQUENCE</scope>
    <source>
        <strain evidence="2">ZSDZ42</strain>
    </source>
</reference>
<accession>A0ABT5R568</accession>
<proteinExistence type="predicted"/>
<protein>
    <submittedName>
        <fullName evidence="2">GNAT family N-acetyltransferase</fullName>
    </submittedName>
</protein>
<dbReference type="Pfam" id="PF13302">
    <property type="entry name" value="Acetyltransf_3"/>
    <property type="match status" value="1"/>
</dbReference>
<evidence type="ECO:0000313" key="3">
    <source>
        <dbReference type="Proteomes" id="UP001149400"/>
    </source>
</evidence>
<dbReference type="InterPro" id="IPR000182">
    <property type="entry name" value="GNAT_dom"/>
</dbReference>
<feature type="domain" description="N-acetyltransferase" evidence="1">
    <location>
        <begin position="10"/>
        <end position="158"/>
    </location>
</feature>
<dbReference type="InterPro" id="IPR016181">
    <property type="entry name" value="Acyl_CoA_acyltransferase"/>
</dbReference>